<dbReference type="FunCoup" id="A0A1B1ADZ8">
    <property type="interactions" value="169"/>
</dbReference>
<accession>A0A1B1ADZ8</accession>
<comment type="subcellular location">
    <subcellularLocation>
        <location evidence="1">Cell membrane</location>
        <topology evidence="1">Multi-pass membrane protein</topology>
    </subcellularLocation>
</comment>
<feature type="transmembrane region" description="Helical" evidence="6">
    <location>
        <begin position="58"/>
        <end position="78"/>
    </location>
</feature>
<dbReference type="KEGG" id="cbot:ATE48_01940"/>
<feature type="transmembrane region" description="Helical" evidence="6">
    <location>
        <begin position="302"/>
        <end position="320"/>
    </location>
</feature>
<evidence type="ECO:0000313" key="8">
    <source>
        <dbReference type="Proteomes" id="UP000092498"/>
    </source>
</evidence>
<dbReference type="Proteomes" id="UP000092498">
    <property type="component" value="Chromosome"/>
</dbReference>
<evidence type="ECO:0000256" key="6">
    <source>
        <dbReference type="SAM" id="Phobius"/>
    </source>
</evidence>
<dbReference type="PROSITE" id="PS51257">
    <property type="entry name" value="PROKAR_LIPOPROTEIN"/>
    <property type="match status" value="1"/>
</dbReference>
<dbReference type="InterPro" id="IPR005495">
    <property type="entry name" value="LptG/LptF_permease"/>
</dbReference>
<dbReference type="AlphaFoldDB" id="A0A1B1ADZ8"/>
<keyword evidence="5 6" id="KW-0472">Membrane</keyword>
<reference evidence="7 8" key="1">
    <citation type="submission" date="2015-11" db="EMBL/GenBank/DDBJ databases">
        <title>Whole-Genome Sequence of Candidatus Oderbacter manganicum from the National Park Lower Oder Valley, Germany.</title>
        <authorList>
            <person name="Braun B."/>
            <person name="Liere K."/>
            <person name="Szewzyk U."/>
        </authorList>
    </citation>
    <scope>NUCLEOTIDE SEQUENCE [LARGE SCALE GENOMIC DNA]</scope>
    <source>
        <strain evidence="7 8">OTSz_A_272</strain>
    </source>
</reference>
<dbReference type="GO" id="GO:0015920">
    <property type="term" value="P:lipopolysaccharide transport"/>
    <property type="evidence" value="ECO:0007669"/>
    <property type="project" value="TreeGrafter"/>
</dbReference>
<dbReference type="PANTHER" id="PTHR33529:SF2">
    <property type="entry name" value="LIPOPOLYSACCHARIDE EXPORT SYSTEM PERMEASE PROTEIN LPTG"/>
    <property type="match status" value="1"/>
</dbReference>
<feature type="transmembrane region" description="Helical" evidence="6">
    <location>
        <begin position="98"/>
        <end position="124"/>
    </location>
</feature>
<protein>
    <recommendedName>
        <fullName evidence="9">LPS export ABC transporter permease LptG</fullName>
    </recommendedName>
</protein>
<evidence type="ECO:0000256" key="4">
    <source>
        <dbReference type="ARBA" id="ARBA00022989"/>
    </source>
</evidence>
<dbReference type="Pfam" id="PF03739">
    <property type="entry name" value="LptF_LptG"/>
    <property type="match status" value="1"/>
</dbReference>
<organism evidence="7 8">
    <name type="scientific">Candidatus Viadribacter manganicus</name>
    <dbReference type="NCBI Taxonomy" id="1759059"/>
    <lineage>
        <taxon>Bacteria</taxon>
        <taxon>Pseudomonadati</taxon>
        <taxon>Pseudomonadota</taxon>
        <taxon>Alphaproteobacteria</taxon>
        <taxon>Hyphomonadales</taxon>
        <taxon>Hyphomonadaceae</taxon>
        <taxon>Candidatus Viadribacter</taxon>
    </lineage>
</organism>
<evidence type="ECO:0000256" key="3">
    <source>
        <dbReference type="ARBA" id="ARBA00022692"/>
    </source>
</evidence>
<evidence type="ECO:0008006" key="9">
    <source>
        <dbReference type="Google" id="ProtNLM"/>
    </source>
</evidence>
<dbReference type="GO" id="GO:0055085">
    <property type="term" value="P:transmembrane transport"/>
    <property type="evidence" value="ECO:0007669"/>
    <property type="project" value="InterPro"/>
</dbReference>
<proteinExistence type="predicted"/>
<keyword evidence="3 6" id="KW-0812">Transmembrane</keyword>
<gene>
    <name evidence="7" type="ORF">ATE48_01940</name>
</gene>
<dbReference type="GO" id="GO:0043190">
    <property type="term" value="C:ATP-binding cassette (ABC) transporter complex"/>
    <property type="evidence" value="ECO:0007669"/>
    <property type="project" value="InterPro"/>
</dbReference>
<dbReference type="NCBIfam" id="TIGR04408">
    <property type="entry name" value="LptG_lptG"/>
    <property type="match status" value="1"/>
</dbReference>
<evidence type="ECO:0000256" key="1">
    <source>
        <dbReference type="ARBA" id="ARBA00004651"/>
    </source>
</evidence>
<dbReference type="InterPro" id="IPR030923">
    <property type="entry name" value="LptG"/>
</dbReference>
<sequence length="359" mass="38814">MGRYIIARVFGGVLIALIAVLACILLIDLVEQMRTVGARTDISLLEALRLTLLKTPMLVEQTLPFVVLAGTMMAIIGLNRSSELVAMRASGVSAWRFLTPAAFVGIMLGVLAVTSLNPLGAYLYQQFESEKEDALSERLSATGQNGVWIRQGDEEGQVVIHADGVDPSGTRLQGATFMFFEVQQDALRFVRRIEAASAELKPGFWQLTDLVEATPGGRPVRQTHLAIPTTLDATELINRFVNPATLSFWALPSFIREAREAGFAPTRYEMKWQSLLAYPLLLATMAGLGAAFSLQLQRLGNLARWGAAGVSIGLFLFFYSQLAGAFAMTQSVPAAVAAWSAPLAGMFIALALVAFVEDG</sequence>
<dbReference type="InParanoid" id="A0A1B1ADZ8"/>
<dbReference type="PANTHER" id="PTHR33529">
    <property type="entry name" value="SLR0882 PROTEIN-RELATED"/>
    <property type="match status" value="1"/>
</dbReference>
<evidence type="ECO:0000256" key="2">
    <source>
        <dbReference type="ARBA" id="ARBA00022475"/>
    </source>
</evidence>
<evidence type="ECO:0000256" key="5">
    <source>
        <dbReference type="ARBA" id="ARBA00023136"/>
    </source>
</evidence>
<name>A0A1B1ADZ8_9PROT</name>
<feature type="transmembrane region" description="Helical" evidence="6">
    <location>
        <begin position="275"/>
        <end position="296"/>
    </location>
</feature>
<evidence type="ECO:0000313" key="7">
    <source>
        <dbReference type="EMBL" id="ANP44771.1"/>
    </source>
</evidence>
<dbReference type="STRING" id="1759059.ATE48_01940"/>
<feature type="transmembrane region" description="Helical" evidence="6">
    <location>
        <begin position="6"/>
        <end position="30"/>
    </location>
</feature>
<feature type="transmembrane region" description="Helical" evidence="6">
    <location>
        <begin position="332"/>
        <end position="356"/>
    </location>
</feature>
<keyword evidence="2" id="KW-1003">Cell membrane</keyword>
<keyword evidence="4 6" id="KW-1133">Transmembrane helix</keyword>
<keyword evidence="8" id="KW-1185">Reference proteome</keyword>
<dbReference type="EMBL" id="CP013244">
    <property type="protein sequence ID" value="ANP44771.1"/>
    <property type="molecule type" value="Genomic_DNA"/>
</dbReference>